<name>A0A6G0VPP7_APHCR</name>
<protein>
    <submittedName>
        <fullName evidence="2">BESS domain-containing protein</fullName>
    </submittedName>
</protein>
<comment type="caution">
    <text evidence="2">The sequence shown here is derived from an EMBL/GenBank/DDBJ whole genome shotgun (WGS) entry which is preliminary data.</text>
</comment>
<accession>A0A6G0VPP7</accession>
<dbReference type="Proteomes" id="UP000478052">
    <property type="component" value="Unassembled WGS sequence"/>
</dbReference>
<sequence>MWTKLRNCHRDALRRQKKMFKSGAGAEIVKQWKFQKQMEFLLPYMENRKRSANIFDSDDEQSDSADTEISQVLETTDLETQTPILENYYVLEEDNEVHNNKEQEDSVEKLKNTPSTSGMKLIFKEPQKKTTKKTTKKDIGSLIQQSIVNREQRAKERSIERQKIDRLKNSK</sequence>
<reference evidence="2 3" key="1">
    <citation type="submission" date="2019-08" db="EMBL/GenBank/DDBJ databases">
        <title>Whole genome of Aphis craccivora.</title>
        <authorList>
            <person name="Voronova N.V."/>
            <person name="Shulinski R.S."/>
            <person name="Bandarenka Y.V."/>
            <person name="Zhorov D.G."/>
            <person name="Warner D."/>
        </authorList>
    </citation>
    <scope>NUCLEOTIDE SEQUENCE [LARGE SCALE GENOMIC DNA]</scope>
    <source>
        <strain evidence="2">180601</strain>
        <tissue evidence="2">Whole Body</tissue>
    </source>
</reference>
<evidence type="ECO:0000313" key="3">
    <source>
        <dbReference type="Proteomes" id="UP000478052"/>
    </source>
</evidence>
<dbReference type="AlphaFoldDB" id="A0A6G0VPP7"/>
<proteinExistence type="predicted"/>
<feature type="compositionally biased region" description="Basic and acidic residues" evidence="1">
    <location>
        <begin position="97"/>
        <end position="111"/>
    </location>
</feature>
<feature type="region of interest" description="Disordered" evidence="1">
    <location>
        <begin position="149"/>
        <end position="171"/>
    </location>
</feature>
<gene>
    <name evidence="2" type="ORF">FWK35_00036706</name>
</gene>
<feature type="region of interest" description="Disordered" evidence="1">
    <location>
        <begin position="97"/>
        <end position="120"/>
    </location>
</feature>
<evidence type="ECO:0000313" key="2">
    <source>
        <dbReference type="EMBL" id="KAF0704443.1"/>
    </source>
</evidence>
<organism evidence="2 3">
    <name type="scientific">Aphis craccivora</name>
    <name type="common">Cowpea aphid</name>
    <dbReference type="NCBI Taxonomy" id="307492"/>
    <lineage>
        <taxon>Eukaryota</taxon>
        <taxon>Metazoa</taxon>
        <taxon>Ecdysozoa</taxon>
        <taxon>Arthropoda</taxon>
        <taxon>Hexapoda</taxon>
        <taxon>Insecta</taxon>
        <taxon>Pterygota</taxon>
        <taxon>Neoptera</taxon>
        <taxon>Paraneoptera</taxon>
        <taxon>Hemiptera</taxon>
        <taxon>Sternorrhyncha</taxon>
        <taxon>Aphidomorpha</taxon>
        <taxon>Aphidoidea</taxon>
        <taxon>Aphididae</taxon>
        <taxon>Aphidini</taxon>
        <taxon>Aphis</taxon>
        <taxon>Aphis</taxon>
    </lineage>
</organism>
<dbReference type="EMBL" id="VUJU01013559">
    <property type="protein sequence ID" value="KAF0704443.1"/>
    <property type="molecule type" value="Genomic_DNA"/>
</dbReference>
<evidence type="ECO:0000256" key="1">
    <source>
        <dbReference type="SAM" id="MobiDB-lite"/>
    </source>
</evidence>
<keyword evidence="3" id="KW-1185">Reference proteome</keyword>
<dbReference type="OrthoDB" id="6629411at2759"/>
<feature type="compositionally biased region" description="Basic and acidic residues" evidence="1">
    <location>
        <begin position="150"/>
        <end position="171"/>
    </location>
</feature>